<dbReference type="Proteomes" id="UP001597483">
    <property type="component" value="Unassembled WGS sequence"/>
</dbReference>
<dbReference type="InterPro" id="IPR038482">
    <property type="entry name" value="Tp34-type_sf"/>
</dbReference>
<feature type="chain" id="PRO_5045379818" evidence="3">
    <location>
        <begin position="21"/>
        <end position="291"/>
    </location>
</feature>
<proteinExistence type="inferred from homology"/>
<evidence type="ECO:0000313" key="6">
    <source>
        <dbReference type="Proteomes" id="UP001597483"/>
    </source>
</evidence>
<keyword evidence="6" id="KW-1185">Reference proteome</keyword>
<dbReference type="SUPFAM" id="SSF49503">
    <property type="entry name" value="Cupredoxins"/>
    <property type="match status" value="1"/>
</dbReference>
<feature type="signal peptide" evidence="3">
    <location>
        <begin position="1"/>
        <end position="20"/>
    </location>
</feature>
<dbReference type="EMBL" id="JBHUKS010000004">
    <property type="protein sequence ID" value="MFD2467140.1"/>
    <property type="molecule type" value="Genomic_DNA"/>
</dbReference>
<dbReference type="Pfam" id="PF10634">
    <property type="entry name" value="Iron_transport"/>
    <property type="match status" value="1"/>
</dbReference>
<comment type="similarity">
    <text evidence="1">Belongs to the UPF0423 family.</text>
</comment>
<dbReference type="PROSITE" id="PS51257">
    <property type="entry name" value="PROKAR_LIPOPROTEIN"/>
    <property type="match status" value="1"/>
</dbReference>
<comment type="caution">
    <text evidence="5">The sequence shown here is derived from an EMBL/GenBank/DDBJ whole genome shotgun (WGS) entry which is preliminary data.</text>
</comment>
<dbReference type="InterPro" id="IPR050894">
    <property type="entry name" value="EfeM/EfeO_iron_uptake"/>
</dbReference>
<keyword evidence="2 3" id="KW-0732">Signal</keyword>
<dbReference type="Gene3D" id="2.60.40.2480">
    <property type="entry name" value="Periplasmic metal-binding protein Tp34-type"/>
    <property type="match status" value="1"/>
</dbReference>
<dbReference type="Gene3D" id="2.60.40.420">
    <property type="entry name" value="Cupredoxins - blue copper proteins"/>
    <property type="match status" value="1"/>
</dbReference>
<dbReference type="PANTHER" id="PTHR39192">
    <property type="entry name" value="IRON UPTAKE SYSTEM COMPONENT EFEO"/>
    <property type="match status" value="1"/>
</dbReference>
<organism evidence="5 6">
    <name type="scientific">Amycolatopsis silviterrae</name>
    <dbReference type="NCBI Taxonomy" id="1656914"/>
    <lineage>
        <taxon>Bacteria</taxon>
        <taxon>Bacillati</taxon>
        <taxon>Actinomycetota</taxon>
        <taxon>Actinomycetes</taxon>
        <taxon>Pseudonocardiales</taxon>
        <taxon>Pseudonocardiaceae</taxon>
        <taxon>Amycolatopsis</taxon>
    </lineage>
</organism>
<accession>A0ABW5H1S6</accession>
<evidence type="ECO:0000313" key="5">
    <source>
        <dbReference type="EMBL" id="MFD2467140.1"/>
    </source>
</evidence>
<dbReference type="RefSeq" id="WP_378301535.1">
    <property type="nucleotide sequence ID" value="NZ_JBHUKS010000004.1"/>
</dbReference>
<protein>
    <submittedName>
        <fullName evidence="5">Iron transporter</fullName>
    </submittedName>
</protein>
<feature type="domain" description="EfeO-type cupredoxin-like" evidence="4">
    <location>
        <begin position="18"/>
        <end position="122"/>
    </location>
</feature>
<evidence type="ECO:0000259" key="4">
    <source>
        <dbReference type="Pfam" id="PF13473"/>
    </source>
</evidence>
<name>A0ABW5H1S6_9PSEU</name>
<evidence type="ECO:0000256" key="2">
    <source>
        <dbReference type="ARBA" id="ARBA00022729"/>
    </source>
</evidence>
<gene>
    <name evidence="5" type="ORF">ACFSVL_07045</name>
</gene>
<evidence type="ECO:0000256" key="1">
    <source>
        <dbReference type="ARBA" id="ARBA00010013"/>
    </source>
</evidence>
<sequence length="291" mass="30599">MHRKPVFSLLGIGSAGLLLAACGGAPAQSQAGSVHVEATDAACTLASTTAAAGPIAFEIANKGDQVTEFYLYGADGRIISEVENIAPGTSRSMTAQVTEPGKYTTACKPGMKGDGIRGDFTVTAAGAAAVAPAVPQGVASQYTVLEQEIKDAGGQTKVGPWRIAYIVEAAEPWYAADGGHQHFRKPANGETHHIEIIPIEAATGRIVPDVPISVEVVDSTGKVADSKKLNFYYSEFFHYANNFSIPQAGTYTLRAKLDSPTFLRHGEENEPPTLAEGAQATFEHVELKPEG</sequence>
<evidence type="ECO:0000256" key="3">
    <source>
        <dbReference type="SAM" id="SignalP"/>
    </source>
</evidence>
<dbReference type="Pfam" id="PF13473">
    <property type="entry name" value="Cupredoxin_1"/>
    <property type="match status" value="1"/>
</dbReference>
<dbReference type="PANTHER" id="PTHR39192:SF1">
    <property type="entry name" value="IRON UPTAKE SYSTEM COMPONENT EFEO"/>
    <property type="match status" value="1"/>
</dbReference>
<dbReference type="InterPro" id="IPR008972">
    <property type="entry name" value="Cupredoxin"/>
</dbReference>
<dbReference type="InterPro" id="IPR028096">
    <property type="entry name" value="EfeO_Cupredoxin"/>
</dbReference>
<dbReference type="InterPro" id="IPR018470">
    <property type="entry name" value="Metal-bd_Tp34-typ"/>
</dbReference>
<reference evidence="6" key="1">
    <citation type="journal article" date="2019" name="Int. J. Syst. Evol. Microbiol.">
        <title>The Global Catalogue of Microorganisms (GCM) 10K type strain sequencing project: providing services to taxonomists for standard genome sequencing and annotation.</title>
        <authorList>
            <consortium name="The Broad Institute Genomics Platform"/>
            <consortium name="The Broad Institute Genome Sequencing Center for Infectious Disease"/>
            <person name="Wu L."/>
            <person name="Ma J."/>
        </authorList>
    </citation>
    <scope>NUCLEOTIDE SEQUENCE [LARGE SCALE GENOMIC DNA]</scope>
    <source>
        <strain evidence="6">CGMCC 4.7641</strain>
    </source>
</reference>